<accession>A0A1H8AWS5</accession>
<dbReference type="InterPro" id="IPR007253">
    <property type="entry name" value="Cell_wall-bd_2"/>
</dbReference>
<protein>
    <submittedName>
        <fullName evidence="1">Putative cell wall binding repeat 2</fullName>
    </submittedName>
</protein>
<proteinExistence type="predicted"/>
<dbReference type="Proteomes" id="UP000199695">
    <property type="component" value="Unassembled WGS sequence"/>
</dbReference>
<sequence length="511" mass="54267">MLRGLKKTIGIVLVGLMLFMVHYNYVSAETTSVTYSGSIDGKAMHTYIFSTSAEGTVTIEDLGTSSSLISYRLESEDAQTSYVSGDVLPEGKYIFKVNSEDTTSGNYSYRISGVPFIGTPDNTLPTLNVTNPTAPLTRLSKGTTTMNVTGSTNGTTASVSVNKNNYSISGSFTKSASLRFGSNAINFKATNANGNSILQSHEVISPGYKRLAGADRFGTSVAISQEVISFFGLEDNEKTIVLANAYNFPDALAGATIATKESAPILLTSADTLNTNVKTEIQRISPVKAIILGGTGAISTTVENELKAMGITTVERIDGINRYEVATNIAQKIVTPDTDTAIIVTGKDFPDGLAVASIAGQLQIPLLLTKSTTLSSEVSTFLLNNPQIKHFVIVGGTVSSTVETQLQTYGTVDRVAGDNRYQTATLTADYFNITPDTVTIANGQDFPDALSGTVLTALLKGPVLLTPPTSTSVDLQNYFEKHTLDIDNMYVLGGTGAVSDTTVQTLNQYIQ</sequence>
<dbReference type="Gene3D" id="2.60.40.10">
    <property type="entry name" value="Immunoglobulins"/>
    <property type="match status" value="1"/>
</dbReference>
<keyword evidence="2" id="KW-1185">Reference proteome</keyword>
<dbReference type="PANTHER" id="PTHR30032">
    <property type="entry name" value="N-ACETYLMURAMOYL-L-ALANINE AMIDASE-RELATED"/>
    <property type="match status" value="1"/>
</dbReference>
<dbReference type="STRING" id="1173111.SAMN05444955_101362"/>
<dbReference type="Gene3D" id="3.40.50.12090">
    <property type="match status" value="2"/>
</dbReference>
<dbReference type="AlphaFoldDB" id="A0A1H8AWS5"/>
<name>A0A1H8AWS5_9BACL</name>
<evidence type="ECO:0000313" key="1">
    <source>
        <dbReference type="EMBL" id="SEM74394.1"/>
    </source>
</evidence>
<dbReference type="EMBL" id="FOCQ01000001">
    <property type="protein sequence ID" value="SEM74394.1"/>
    <property type="molecule type" value="Genomic_DNA"/>
</dbReference>
<dbReference type="InterPro" id="IPR013783">
    <property type="entry name" value="Ig-like_fold"/>
</dbReference>
<dbReference type="PANTHER" id="PTHR30032:SF8">
    <property type="entry name" value="GERMINATION-SPECIFIC N-ACETYLMURAMOYL-L-ALANINE AMIDASE"/>
    <property type="match status" value="1"/>
</dbReference>
<dbReference type="InterPro" id="IPR051922">
    <property type="entry name" value="Bact_Sporulation_Assoc"/>
</dbReference>
<evidence type="ECO:0000313" key="2">
    <source>
        <dbReference type="Proteomes" id="UP000199695"/>
    </source>
</evidence>
<gene>
    <name evidence="1" type="ORF">SAMN05444955_101362</name>
</gene>
<reference evidence="1 2" key="1">
    <citation type="submission" date="2016-10" db="EMBL/GenBank/DDBJ databases">
        <authorList>
            <person name="de Groot N.N."/>
        </authorList>
    </citation>
    <scope>NUCLEOTIDE SEQUENCE [LARGE SCALE GENOMIC DNA]</scope>
    <source>
        <strain evidence="1 2">DSM 46701</strain>
    </source>
</reference>
<dbReference type="Pfam" id="PF04122">
    <property type="entry name" value="CW_binding_2"/>
    <property type="match status" value="3"/>
</dbReference>
<organism evidence="1 2">
    <name type="scientific">Lihuaxuella thermophila</name>
    <dbReference type="NCBI Taxonomy" id="1173111"/>
    <lineage>
        <taxon>Bacteria</taxon>
        <taxon>Bacillati</taxon>
        <taxon>Bacillota</taxon>
        <taxon>Bacilli</taxon>
        <taxon>Bacillales</taxon>
        <taxon>Thermoactinomycetaceae</taxon>
        <taxon>Lihuaxuella</taxon>
    </lineage>
</organism>
<dbReference type="RefSeq" id="WP_170839679.1">
    <property type="nucleotide sequence ID" value="NZ_FOCQ01000001.1"/>
</dbReference>